<proteinExistence type="predicted"/>
<dbReference type="GeneID" id="62231320"/>
<sequence length="251" mass="28697">MSTECELLAKIWCSPTPSAPLAKALHTACLSYLESVKLPTSCSSPKTPRTLQSLPAEIQLMIIGKLGFIGKTKLRQTNHFYNSIIPAPTPTDEELRELILATESENYAIRKQLLACNNCLRLQHVSKFGDTQKIGKRIRDGPQCHLRLCLQCAIWKGLYQLGKFIQVGGEDVYICRCRRATPKANLPSNWLTHKRCAVCYTKIEKSRQREDSKRKDLLMECMAWMKCFTADQVREEQRALYFHFGSRHADF</sequence>
<dbReference type="EMBL" id="RCSX01000008">
    <property type="protein sequence ID" value="KAF7931810.1"/>
    <property type="molecule type" value="Genomic_DNA"/>
</dbReference>
<evidence type="ECO:0000313" key="1">
    <source>
        <dbReference type="EMBL" id="KAF7931810.1"/>
    </source>
</evidence>
<dbReference type="Proteomes" id="UP000783213">
    <property type="component" value="Unassembled WGS sequence"/>
</dbReference>
<protein>
    <recommendedName>
        <fullName evidence="3">F-box domain-containing protein</fullName>
    </recommendedName>
</protein>
<dbReference type="RefSeq" id="XP_038811702.1">
    <property type="nucleotide sequence ID" value="XM_038952166.1"/>
</dbReference>
<organism evidence="1 2">
    <name type="scientific">Botrytis deweyae</name>
    <dbReference type="NCBI Taxonomy" id="2478750"/>
    <lineage>
        <taxon>Eukaryota</taxon>
        <taxon>Fungi</taxon>
        <taxon>Dikarya</taxon>
        <taxon>Ascomycota</taxon>
        <taxon>Pezizomycotina</taxon>
        <taxon>Leotiomycetes</taxon>
        <taxon>Helotiales</taxon>
        <taxon>Sclerotiniaceae</taxon>
        <taxon>Botrytis</taxon>
    </lineage>
</organism>
<gene>
    <name evidence="1" type="ORF">EAE98_004546</name>
</gene>
<evidence type="ECO:0008006" key="3">
    <source>
        <dbReference type="Google" id="ProtNLM"/>
    </source>
</evidence>
<reference evidence="1 2" key="1">
    <citation type="journal article" date="2020" name="Genome Biol. Evol.">
        <title>Comparative genomics of Sclerotiniaceae.</title>
        <authorList>
            <person name="Valero Jimenez C.A."/>
            <person name="Steentjes M."/>
            <person name="Scholten O.E."/>
            <person name="Van Kan J.A.L."/>
        </authorList>
    </citation>
    <scope>NUCLEOTIDE SEQUENCE [LARGE SCALE GENOMIC DNA]</scope>
    <source>
        <strain evidence="1 2">B1</strain>
    </source>
</reference>
<accession>A0ABQ7IR75</accession>
<keyword evidence="2" id="KW-1185">Reference proteome</keyword>
<comment type="caution">
    <text evidence="1">The sequence shown here is derived from an EMBL/GenBank/DDBJ whole genome shotgun (WGS) entry which is preliminary data.</text>
</comment>
<name>A0ABQ7IR75_9HELO</name>
<evidence type="ECO:0000313" key="2">
    <source>
        <dbReference type="Proteomes" id="UP000783213"/>
    </source>
</evidence>